<dbReference type="Pfam" id="PF09274">
    <property type="entry name" value="ParG"/>
    <property type="match status" value="1"/>
</dbReference>
<evidence type="ECO:0008006" key="3">
    <source>
        <dbReference type="Google" id="ProtNLM"/>
    </source>
</evidence>
<dbReference type="InterPro" id="IPR013321">
    <property type="entry name" value="Arc_rbn_hlx_hlx"/>
</dbReference>
<comment type="caution">
    <text evidence="1">The sequence shown here is derived from an EMBL/GenBank/DDBJ whole genome shotgun (WGS) entry which is preliminary data.</text>
</comment>
<organism evidence="1 2">
    <name type="scientific">Xenorhabdus ishibashii</name>
    <dbReference type="NCBI Taxonomy" id="1034471"/>
    <lineage>
        <taxon>Bacteria</taxon>
        <taxon>Pseudomonadati</taxon>
        <taxon>Pseudomonadota</taxon>
        <taxon>Gammaproteobacteria</taxon>
        <taxon>Enterobacterales</taxon>
        <taxon>Morganellaceae</taxon>
        <taxon>Xenorhabdus</taxon>
    </lineage>
</organism>
<name>A0A2D0K808_9GAMM</name>
<sequence length="77" mass="8797">MSSQNKPLMKLGKHNQVSKALAAIQQPSLPTKKLQMNIPEELHKKFKLTCLTQEIDMTGVVIELIKNWLDEQNKDVI</sequence>
<dbReference type="InterPro" id="IPR010985">
    <property type="entry name" value="Ribbon_hlx_hlx"/>
</dbReference>
<dbReference type="Proteomes" id="UP000222168">
    <property type="component" value="Unassembled WGS sequence"/>
</dbReference>
<gene>
    <name evidence="1" type="ORF">Xish_03631</name>
</gene>
<protein>
    <recommendedName>
        <fullName evidence="3">ParG</fullName>
    </recommendedName>
</protein>
<dbReference type="GO" id="GO:0006355">
    <property type="term" value="P:regulation of DNA-templated transcription"/>
    <property type="evidence" value="ECO:0007669"/>
    <property type="project" value="InterPro"/>
</dbReference>
<evidence type="ECO:0000313" key="2">
    <source>
        <dbReference type="Proteomes" id="UP000222168"/>
    </source>
</evidence>
<dbReference type="Gene3D" id="1.10.1220.10">
    <property type="entry name" value="Met repressor-like"/>
    <property type="match status" value="1"/>
</dbReference>
<dbReference type="AlphaFoldDB" id="A0A2D0K808"/>
<dbReference type="EMBL" id="NJAK01000003">
    <property type="protein sequence ID" value="PHM59513.1"/>
    <property type="molecule type" value="Genomic_DNA"/>
</dbReference>
<dbReference type="InterPro" id="IPR015354">
    <property type="entry name" value="DNA_partition_ParG"/>
</dbReference>
<evidence type="ECO:0000313" key="1">
    <source>
        <dbReference type="EMBL" id="PHM59513.1"/>
    </source>
</evidence>
<accession>A0A2D0K808</accession>
<keyword evidence="2" id="KW-1185">Reference proteome</keyword>
<proteinExistence type="predicted"/>
<dbReference type="SUPFAM" id="SSF47598">
    <property type="entry name" value="Ribbon-helix-helix"/>
    <property type="match status" value="1"/>
</dbReference>
<reference evidence="1 2" key="1">
    <citation type="journal article" date="2017" name="Nat. Microbiol.">
        <title>Natural product diversity associated with the nematode symbionts Photorhabdus and Xenorhabdus.</title>
        <authorList>
            <person name="Tobias N.J."/>
            <person name="Wolff H."/>
            <person name="Djahanschiri B."/>
            <person name="Grundmann F."/>
            <person name="Kronenwerth M."/>
            <person name="Shi Y.M."/>
            <person name="Simonyi S."/>
            <person name="Grun P."/>
            <person name="Shapiro-Ilan D."/>
            <person name="Pidot S.J."/>
            <person name="Stinear T.P."/>
            <person name="Ebersberger I."/>
            <person name="Bode H.B."/>
        </authorList>
    </citation>
    <scope>NUCLEOTIDE SEQUENCE [LARGE SCALE GENOMIC DNA]</scope>
    <source>
        <strain evidence="1 2">DSM 22670</strain>
    </source>
</reference>
<dbReference type="GO" id="GO:0043565">
    <property type="term" value="F:sequence-specific DNA binding"/>
    <property type="evidence" value="ECO:0007669"/>
    <property type="project" value="UniProtKB-ARBA"/>
</dbReference>
<dbReference type="RefSeq" id="WP_244186231.1">
    <property type="nucleotide sequence ID" value="NZ_NJAK01000003.1"/>
</dbReference>